<evidence type="ECO:0000256" key="1">
    <source>
        <dbReference type="ARBA" id="ARBA00023102"/>
    </source>
</evidence>
<keyword evidence="5" id="KW-1185">Reference proteome</keyword>
<dbReference type="GO" id="GO:0016757">
    <property type="term" value="F:glycosyltransferase activity"/>
    <property type="evidence" value="ECO:0007669"/>
    <property type="project" value="UniProtKB-KW"/>
</dbReference>
<feature type="binding site" evidence="2">
    <location>
        <begin position="337"/>
        <end position="338"/>
    </location>
    <ligand>
        <name>L-histidine</name>
        <dbReference type="ChEBI" id="CHEBI:57595"/>
    </ligand>
</feature>
<evidence type="ECO:0000259" key="3">
    <source>
        <dbReference type="Pfam" id="PF13393"/>
    </source>
</evidence>
<dbReference type="GO" id="GO:0000105">
    <property type="term" value="P:L-histidine biosynthetic process"/>
    <property type="evidence" value="ECO:0007669"/>
    <property type="project" value="UniProtKB-KW"/>
</dbReference>
<dbReference type="GO" id="GO:0004821">
    <property type="term" value="F:histidine-tRNA ligase activity"/>
    <property type="evidence" value="ECO:0007669"/>
    <property type="project" value="TreeGrafter"/>
</dbReference>
<feature type="domain" description="Class II Histidinyl-tRNA synthetase (HisRS)-like catalytic core" evidence="3">
    <location>
        <begin position="257"/>
        <end position="385"/>
    </location>
</feature>
<feature type="binding site" evidence="2">
    <location>
        <begin position="82"/>
        <end position="84"/>
    </location>
    <ligand>
        <name>L-histidine</name>
        <dbReference type="ChEBI" id="CHEBI:57595"/>
    </ligand>
</feature>
<protein>
    <submittedName>
        <fullName evidence="4">ATP phosphoribosyltransferase regulatory subunit</fullName>
    </submittedName>
</protein>
<dbReference type="InterPro" id="IPR004516">
    <property type="entry name" value="HisRS/HisZ"/>
</dbReference>
<organism evidence="4 5">
    <name type="scientific">Methylocystis parvus</name>
    <dbReference type="NCBI Taxonomy" id="134"/>
    <lineage>
        <taxon>Bacteria</taxon>
        <taxon>Pseudomonadati</taxon>
        <taxon>Pseudomonadota</taxon>
        <taxon>Alphaproteobacteria</taxon>
        <taxon>Hyphomicrobiales</taxon>
        <taxon>Methylocystaceae</taxon>
        <taxon>Methylocystis</taxon>
    </lineage>
</organism>
<dbReference type="Gene3D" id="3.30.930.10">
    <property type="entry name" value="Bira Bifunctional Protein, Domain 2"/>
    <property type="match status" value="1"/>
</dbReference>
<dbReference type="SUPFAM" id="SSF55681">
    <property type="entry name" value="Class II aaRS and biotin synthetases"/>
    <property type="match status" value="1"/>
</dbReference>
<evidence type="ECO:0000313" key="5">
    <source>
        <dbReference type="Proteomes" id="UP000422569"/>
    </source>
</evidence>
<sequence length="395" mass="41241">MLKKAQNQEGKLRVTAAAPSNRPATDRLTVLLAHFEQAGFPLHEPKLLQPAGVFLDRSGEDFRGHLYLTTDASGAELCLRPEYTIPVCLDYLASPEAGAAASFAYGGSIFRAPPHGEAGDGEFLQAGIESFGRDDREAADAEILGAALDAAKAAGAAGLSVRIGDAGLVGAFLDGLDLPPVWRRRVEVGHARGQGVADIFAPPKRNGSEQAGVLAALTKVDPADARRLVEDLLSIAGITAVGGRSAAEIAERFLDQATLAEGAGVSVEKRALAEAFFAIEGPPDIASAALRKLAEDAKLDLTAALDSFDTRASFIAARGLDLDDMVFSASFARHLDYYSGFVFEARASASSEPVVGGGRYDRLLKTLGAKSDIPAVGAAIWIDRLESAARAGDAA</sequence>
<dbReference type="EMBL" id="CP044331">
    <property type="protein sequence ID" value="QGM96380.1"/>
    <property type="molecule type" value="Genomic_DNA"/>
</dbReference>
<dbReference type="PIRSF" id="PIRSF001549">
    <property type="entry name" value="His-tRNA_synth"/>
    <property type="match status" value="1"/>
</dbReference>
<dbReference type="InterPro" id="IPR041715">
    <property type="entry name" value="HisRS-like_core"/>
</dbReference>
<feature type="binding site" evidence="2">
    <location>
        <position position="111"/>
    </location>
    <ligand>
        <name>L-histidine</name>
        <dbReference type="ChEBI" id="CHEBI:57595"/>
    </ligand>
</feature>
<dbReference type="PANTHER" id="PTHR43707">
    <property type="entry name" value="HISTIDYL-TRNA SYNTHETASE"/>
    <property type="match status" value="1"/>
</dbReference>
<dbReference type="GO" id="GO:0005737">
    <property type="term" value="C:cytoplasm"/>
    <property type="evidence" value="ECO:0007669"/>
    <property type="project" value="InterPro"/>
</dbReference>
<evidence type="ECO:0000256" key="2">
    <source>
        <dbReference type="PIRSR" id="PIRSR001549-1"/>
    </source>
</evidence>
<feature type="binding site" evidence="2">
    <location>
        <position position="129"/>
    </location>
    <ligand>
        <name>L-histidine</name>
        <dbReference type="ChEBI" id="CHEBI:57595"/>
    </ligand>
</feature>
<dbReference type="Pfam" id="PF13393">
    <property type="entry name" value="tRNA-synt_His"/>
    <property type="match status" value="2"/>
</dbReference>
<dbReference type="NCBIfam" id="NF008953">
    <property type="entry name" value="PRK12295.1-6"/>
    <property type="match status" value="1"/>
</dbReference>
<dbReference type="AlphaFoldDB" id="A0A6B8M6C8"/>
<accession>A0A6B8M6C8</accession>
<keyword evidence="1" id="KW-0028">Amino-acid biosynthesis</keyword>
<keyword evidence="4" id="KW-0328">Glycosyltransferase</keyword>
<reference evidence="4 5" key="1">
    <citation type="submission" date="2019-09" db="EMBL/GenBank/DDBJ databases">
        <title>Isolation and complete genome sequencing of Methylocystis species.</title>
        <authorList>
            <person name="Rumah B.L."/>
            <person name="Stead C.E."/>
            <person name="Stevens B.C."/>
            <person name="Minton N.P."/>
            <person name="Grosse-Honebrink A."/>
            <person name="Zhang Y."/>
        </authorList>
    </citation>
    <scope>NUCLEOTIDE SEQUENCE [LARGE SCALE GENOMIC DNA]</scope>
    <source>
        <strain evidence="4 5">BRCS2</strain>
    </source>
</reference>
<feature type="binding site" evidence="2">
    <location>
        <position position="333"/>
    </location>
    <ligand>
        <name>L-histidine</name>
        <dbReference type="ChEBI" id="CHEBI:57595"/>
    </ligand>
</feature>
<dbReference type="GO" id="GO:0006427">
    <property type="term" value="P:histidyl-tRNA aminoacylation"/>
    <property type="evidence" value="ECO:0007669"/>
    <property type="project" value="TreeGrafter"/>
</dbReference>
<dbReference type="Proteomes" id="UP000422569">
    <property type="component" value="Chromosome"/>
</dbReference>
<feature type="domain" description="Class II Histidinyl-tRNA synthetase (HisRS)-like catalytic core" evidence="3">
    <location>
        <begin position="29"/>
        <end position="181"/>
    </location>
</feature>
<keyword evidence="1" id="KW-0368">Histidine biosynthesis</keyword>
<gene>
    <name evidence="4" type="ORF">F7D14_02015</name>
</gene>
<keyword evidence="4" id="KW-0808">Transferase</keyword>
<proteinExistence type="predicted"/>
<evidence type="ECO:0000313" key="4">
    <source>
        <dbReference type="EMBL" id="QGM96380.1"/>
    </source>
</evidence>
<dbReference type="PANTHER" id="PTHR43707:SF1">
    <property type="entry name" value="HISTIDINE--TRNA LIGASE, MITOCHONDRIAL-RELATED"/>
    <property type="match status" value="1"/>
</dbReference>
<feature type="binding site" evidence="2">
    <location>
        <position position="125"/>
    </location>
    <ligand>
        <name>L-histidine</name>
        <dbReference type="ChEBI" id="CHEBI:57595"/>
    </ligand>
</feature>
<dbReference type="KEGG" id="mpar:F7D14_02015"/>
<name>A0A6B8M6C8_9HYPH</name>
<dbReference type="InterPro" id="IPR045864">
    <property type="entry name" value="aa-tRNA-synth_II/BPL/LPL"/>
</dbReference>